<sequence>MANELTRVLDTITPEIYNQYTEQYSTENSALVQSGVAVSDERVSRMITAGGTTVTMPFWNDLNGDDEVLGDGDKSLSTGKIVAGSDQSAVLYRGRGWAVNEMAAVMSGSDPLRSMLAKVGNYWLRREQVVMTATLNGLFADGGPLAKDHLNKTGAGIDAAAVLDTKQLLGDHSGSLALLFMHSAVYTDLQKQQLIEFVQPAGANINIPTYLGYRVVVDDALKPTAEGTYTTYMLATGSFGRNAGTPASLTTFETDRDAAAGTNKIYTRRAFVLHPYGIKWTDADRDAGNLTATNADLAKPANWQAVYDLKNIGIVGLQHTIGKSVPGK</sequence>
<evidence type="ECO:0000313" key="1">
    <source>
        <dbReference type="EMBL" id="QFR23007.1"/>
    </source>
</evidence>
<dbReference type="Pfam" id="PF20036">
    <property type="entry name" value="Gp13-like"/>
    <property type="match status" value="1"/>
</dbReference>
<dbReference type="RefSeq" id="WP_152260465.1">
    <property type="nucleotide sequence ID" value="NZ_CP045143.1"/>
</dbReference>
<reference evidence="1 2" key="1">
    <citation type="submission" date="2019-10" db="EMBL/GenBank/DDBJ databases">
        <title>The completed genome of Lactobacillus harbinensis M1.</title>
        <authorList>
            <person name="Zheng Y."/>
        </authorList>
    </citation>
    <scope>NUCLEOTIDE SEQUENCE [LARGE SCALE GENOMIC DNA]</scope>
    <source>
        <strain evidence="1 2">M1</strain>
    </source>
</reference>
<gene>
    <name evidence="1" type="ORF">D1010_05875</name>
</gene>
<accession>A0A5P8M3W4</accession>
<keyword evidence="1" id="KW-0167">Capsid protein</keyword>
<protein>
    <submittedName>
        <fullName evidence="1">Coat protein</fullName>
    </submittedName>
</protein>
<dbReference type="Proteomes" id="UP000326779">
    <property type="component" value="Chromosome"/>
</dbReference>
<dbReference type="AlphaFoldDB" id="A0A5P8M3W4"/>
<proteinExistence type="predicted"/>
<name>A0A5P8M3W4_9LACO</name>
<organism evidence="1 2">
    <name type="scientific">Schleiferilactobacillus harbinensis</name>
    <dbReference type="NCBI Taxonomy" id="304207"/>
    <lineage>
        <taxon>Bacteria</taxon>
        <taxon>Bacillati</taxon>
        <taxon>Bacillota</taxon>
        <taxon>Bacilli</taxon>
        <taxon>Lactobacillales</taxon>
        <taxon>Lactobacillaceae</taxon>
        <taxon>Schleiferilactobacillus</taxon>
    </lineage>
</organism>
<keyword evidence="1" id="KW-0946">Virion</keyword>
<dbReference type="InterPro" id="IPR045404">
    <property type="entry name" value="Gp13-like"/>
</dbReference>
<dbReference type="EMBL" id="CP045143">
    <property type="protein sequence ID" value="QFR23007.1"/>
    <property type="molecule type" value="Genomic_DNA"/>
</dbReference>
<dbReference type="KEGG" id="lhb:D1010_05875"/>
<evidence type="ECO:0000313" key="2">
    <source>
        <dbReference type="Proteomes" id="UP000326779"/>
    </source>
</evidence>